<proteinExistence type="predicted"/>
<keyword evidence="2" id="KW-0812">Transmembrane</keyword>
<dbReference type="KEGG" id="gji:H1R19_17750"/>
<feature type="region of interest" description="Disordered" evidence="1">
    <location>
        <begin position="48"/>
        <end position="70"/>
    </location>
</feature>
<dbReference type="RefSeq" id="WP_219849705.1">
    <property type="nucleotide sequence ID" value="NZ_CP059491.1"/>
</dbReference>
<evidence type="ECO:0000256" key="2">
    <source>
        <dbReference type="SAM" id="Phobius"/>
    </source>
</evidence>
<reference evidence="4" key="1">
    <citation type="submission" date="2020-07" db="EMBL/GenBank/DDBJ databases">
        <title>novel species isolated from the respiratory tract of Marmot.</title>
        <authorList>
            <person name="Zhang G."/>
        </authorList>
    </citation>
    <scope>NUCLEOTIDE SEQUENCE [LARGE SCALE GENOMIC DNA]</scope>
    <source>
        <strain evidence="4">686</strain>
    </source>
</reference>
<protein>
    <submittedName>
        <fullName evidence="3">DUF4190 domain-containing protein</fullName>
    </submittedName>
</protein>
<feature type="transmembrane region" description="Helical" evidence="2">
    <location>
        <begin position="133"/>
        <end position="160"/>
    </location>
</feature>
<sequence length="209" mass="21472">MAVDNPTHPFTPTVTDRHRRWPAVNDLDDVGLPDVPAAAVGIPAPAAPVTATPAMSSPLKSSPEKSTPARLSTRVETFQRRRPADHAALPPVGDFWDLQNPDRLVVSPSAPFRPIPYAPPAPTRRRAPAAASVALISGLLSLPMTIALGFGAALGMIAIISGAVAVRQINRSPGSHRGKAAAVTGIVTGTGGVLIGGPILLLVLLIAAA</sequence>
<accession>A0A7D7LU63</accession>
<keyword evidence="2" id="KW-1133">Transmembrane helix</keyword>
<dbReference type="AlphaFoldDB" id="A0A7D7LU63"/>
<dbReference type="Proteomes" id="UP000515663">
    <property type="component" value="Chromosome"/>
</dbReference>
<evidence type="ECO:0000256" key="1">
    <source>
        <dbReference type="SAM" id="MobiDB-lite"/>
    </source>
</evidence>
<feature type="transmembrane region" description="Helical" evidence="2">
    <location>
        <begin position="180"/>
        <end position="207"/>
    </location>
</feature>
<dbReference type="EMBL" id="CP059491">
    <property type="protein sequence ID" value="QMT00715.1"/>
    <property type="molecule type" value="Genomic_DNA"/>
</dbReference>
<keyword evidence="4" id="KW-1185">Reference proteome</keyword>
<keyword evidence="2" id="KW-0472">Membrane</keyword>
<gene>
    <name evidence="3" type="ORF">H1R19_17750</name>
</gene>
<organism evidence="3 4">
    <name type="scientific">Gordonia jinghuaiqii</name>
    <dbReference type="NCBI Taxonomy" id="2758710"/>
    <lineage>
        <taxon>Bacteria</taxon>
        <taxon>Bacillati</taxon>
        <taxon>Actinomycetota</taxon>
        <taxon>Actinomycetes</taxon>
        <taxon>Mycobacteriales</taxon>
        <taxon>Gordoniaceae</taxon>
        <taxon>Gordonia</taxon>
    </lineage>
</organism>
<evidence type="ECO:0000313" key="4">
    <source>
        <dbReference type="Proteomes" id="UP000515663"/>
    </source>
</evidence>
<name>A0A7D7LU63_9ACTN</name>
<evidence type="ECO:0000313" key="3">
    <source>
        <dbReference type="EMBL" id="QMT00715.1"/>
    </source>
</evidence>